<dbReference type="AlphaFoldDB" id="A0A2P5DYM4"/>
<organism evidence="3 4">
    <name type="scientific">Parasponia andersonii</name>
    <name type="common">Sponia andersonii</name>
    <dbReference type="NCBI Taxonomy" id="3476"/>
    <lineage>
        <taxon>Eukaryota</taxon>
        <taxon>Viridiplantae</taxon>
        <taxon>Streptophyta</taxon>
        <taxon>Embryophyta</taxon>
        <taxon>Tracheophyta</taxon>
        <taxon>Spermatophyta</taxon>
        <taxon>Magnoliopsida</taxon>
        <taxon>eudicotyledons</taxon>
        <taxon>Gunneridae</taxon>
        <taxon>Pentapetalae</taxon>
        <taxon>rosids</taxon>
        <taxon>fabids</taxon>
        <taxon>Rosales</taxon>
        <taxon>Cannabaceae</taxon>
        <taxon>Parasponia</taxon>
    </lineage>
</organism>
<proteinExistence type="predicted"/>
<feature type="coiled-coil region" evidence="1">
    <location>
        <begin position="613"/>
        <end position="661"/>
    </location>
</feature>
<feature type="region of interest" description="Disordered" evidence="2">
    <location>
        <begin position="541"/>
        <end position="561"/>
    </location>
</feature>
<keyword evidence="1" id="KW-0175">Coiled coil</keyword>
<sequence>MDGGLLFRATSWVSHTCCNVLMMKANDRSEGLERSSWRNLKVVVAKSEKGDMSDAKSQAGSERRGWPPAKTLRCLSQWSFFDSETEYLFPQDFFQRSRAEITVISPVPLYPGFRHLQWLESVRGEIWTNRRLSGRLAPCAHLLRIALNALSGSGGVSYFPLYSGGRPLGLPISQLSRDFCSFDRIRNNGLESTSGIAPYHAKGRRLRRLLNANEVMIPMGLSALSALYNLHIDLEAICRWRSMVLPLGEWRALPNSLTSAEENRFEPHLSAGWLKGLEGIVIFGSPGDCRHIQAALNSQVTTSSQLAGSNDLVVPTSHELEEAVMFVVEECVRLRREEAAAPKRARGSETGPSADPSPVKGGAAGHKARHKAPAGRHLVVPSEDKALAVPRSDAGGPPSRGTLATRAIYGEGMPLSLPGRSASPTSSTPDSGSKLGATCLGRENVELSGGALRLKSRLSSPPPRRRGLGRASSDSDDDGATLTLLRRRRSVSSGPSRGDTPPPTVADGALSVAQLSSAPTATASGAFLAGGEGALMVGRAEPRSAGTGNTQREGSAAEQDQEALSLENVELVASRTFAQLAAIRSFYTSYIRDLTEELNSRSALAERSEAILADVKRTRCEELAARLAKAEANKLAQSEATRLAQKELRVKEQELQSARAEMGLVFIARDRAIDDAKEARKAKLEAHSL</sequence>
<feature type="region of interest" description="Disordered" evidence="2">
    <location>
        <begin position="451"/>
        <end position="507"/>
    </location>
</feature>
<feature type="region of interest" description="Disordered" evidence="2">
    <location>
        <begin position="412"/>
        <end position="437"/>
    </location>
</feature>
<evidence type="ECO:0000313" key="4">
    <source>
        <dbReference type="Proteomes" id="UP000237105"/>
    </source>
</evidence>
<feature type="compositionally biased region" description="Polar residues" evidence="2">
    <location>
        <begin position="422"/>
        <end position="431"/>
    </location>
</feature>
<dbReference type="Proteomes" id="UP000237105">
    <property type="component" value="Unassembled WGS sequence"/>
</dbReference>
<reference evidence="4" key="1">
    <citation type="submission" date="2016-06" db="EMBL/GenBank/DDBJ databases">
        <title>Parallel loss of symbiosis genes in relatives of nitrogen-fixing non-legume Parasponia.</title>
        <authorList>
            <person name="Van Velzen R."/>
            <person name="Holmer R."/>
            <person name="Bu F."/>
            <person name="Rutten L."/>
            <person name="Van Zeijl A."/>
            <person name="Liu W."/>
            <person name="Santuari L."/>
            <person name="Cao Q."/>
            <person name="Sharma T."/>
            <person name="Shen D."/>
            <person name="Roswanjaya Y."/>
            <person name="Wardhani T."/>
            <person name="Kalhor M.S."/>
            <person name="Jansen J."/>
            <person name="Van den Hoogen J."/>
            <person name="Gungor B."/>
            <person name="Hartog M."/>
            <person name="Hontelez J."/>
            <person name="Verver J."/>
            <person name="Yang W.-C."/>
            <person name="Schijlen E."/>
            <person name="Repin R."/>
            <person name="Schilthuizen M."/>
            <person name="Schranz E."/>
            <person name="Heidstra R."/>
            <person name="Miyata K."/>
            <person name="Fedorova E."/>
            <person name="Kohlen W."/>
            <person name="Bisseling T."/>
            <person name="Smit S."/>
            <person name="Geurts R."/>
        </authorList>
    </citation>
    <scope>NUCLEOTIDE SEQUENCE [LARGE SCALE GENOMIC DNA]</scope>
    <source>
        <strain evidence="4">cv. WU1-14</strain>
    </source>
</reference>
<keyword evidence="4" id="KW-1185">Reference proteome</keyword>
<evidence type="ECO:0000256" key="1">
    <source>
        <dbReference type="SAM" id="Coils"/>
    </source>
</evidence>
<evidence type="ECO:0000313" key="3">
    <source>
        <dbReference type="EMBL" id="PON78366.1"/>
    </source>
</evidence>
<comment type="caution">
    <text evidence="3">The sequence shown here is derived from an EMBL/GenBank/DDBJ whole genome shotgun (WGS) entry which is preliminary data.</text>
</comment>
<feature type="region of interest" description="Disordered" evidence="2">
    <location>
        <begin position="338"/>
        <end position="382"/>
    </location>
</feature>
<protein>
    <submittedName>
        <fullName evidence="3">Uncharacterized protein</fullName>
    </submittedName>
</protein>
<evidence type="ECO:0000256" key="2">
    <source>
        <dbReference type="SAM" id="MobiDB-lite"/>
    </source>
</evidence>
<name>A0A2P5DYM4_PARAD</name>
<accession>A0A2P5DYM4</accession>
<gene>
    <name evidence="3" type="ORF">PanWU01x14_020040</name>
</gene>
<dbReference type="EMBL" id="JXTB01000009">
    <property type="protein sequence ID" value="PON78366.1"/>
    <property type="molecule type" value="Genomic_DNA"/>
</dbReference>